<evidence type="ECO:0000313" key="3">
    <source>
        <dbReference type="Proteomes" id="UP000288805"/>
    </source>
</evidence>
<name>A0A438I0D9_VITVI</name>
<dbReference type="Pfam" id="PF00078">
    <property type="entry name" value="RVT_1"/>
    <property type="match status" value="1"/>
</dbReference>
<dbReference type="PANTHER" id="PTHR24559">
    <property type="entry name" value="TRANSPOSON TY3-I GAG-POL POLYPROTEIN"/>
    <property type="match status" value="1"/>
</dbReference>
<feature type="domain" description="Reverse transcriptase" evidence="1">
    <location>
        <begin position="233"/>
        <end position="392"/>
    </location>
</feature>
<dbReference type="Proteomes" id="UP000288805">
    <property type="component" value="Unassembled WGS sequence"/>
</dbReference>
<dbReference type="Gene3D" id="3.30.70.270">
    <property type="match status" value="1"/>
</dbReference>
<proteinExistence type="predicted"/>
<protein>
    <submittedName>
        <fullName evidence="2">Transposon Ty3-I Gag-Pol polyprotein</fullName>
    </submittedName>
</protein>
<evidence type="ECO:0000313" key="2">
    <source>
        <dbReference type="EMBL" id="RVW90100.1"/>
    </source>
</evidence>
<evidence type="ECO:0000259" key="1">
    <source>
        <dbReference type="Pfam" id="PF00078"/>
    </source>
</evidence>
<dbReference type="PANTHER" id="PTHR24559:SF457">
    <property type="entry name" value="RNA-DIRECTED DNA POLYMERASE HOMOLOG"/>
    <property type="match status" value="1"/>
</dbReference>
<sequence>MDHWGFSIVQEAELQCLVHQLQLNDGSPGTSASTLATPSSPDRMNLMTLYFLDEVDEHGHLPRLGTWWMGLFHMKKEIQTAPALEFSDDVIVVDDLFEATVGPVEKASNFVDPPISFDVLSGFVSRSDNVHDSSSMDLSIFEYLLVSCYITLFAHSTPTSQIFDIEYEIAQHDSNDDSSSASDLDPIDKKFYLLQEIQRLLISVKEEIQKQLSMRFLSMVKYPEWLANVVLVPEKDGKVKICVDFRDLNKASPKDDFPLPHIDMLVDSTTGHSMFSFMDGFFGYSQILMALENMMTTSFITEWDTYCYRVMLFGLKNAGATYQRASTTFFHDMMHRDVEVYVDDMIVKSRDRANHLAALERFFERIRQFRLRLNPKKCTFGVTSGKLLGYIVNERGIEADPNKIKVILDMSTSRNEREIRDFLKSIRWSIVVDHLASLLVFNGRAIDDDFLNEDIVVVTSFSGWHMYFDGATNHFGYGIGVLLISSHGDRIPRSVRLAFSDGHPATNNIIQGHWKTKDVKFSLYHAYLELLVATTKDKRALRQLATRFVICGETLYRRSADGMLLLCLDRTSDDRVMRKGHTGVCGPHMGGHMLARKIMRPDRDGFIEDNIGVANFRGRLAQDRLDQLNLLDKRRLRVTDHVRAYQRKTIHAFKKWIKPRPLQKGDLVLKVIKELIRDPKGKFKPNWSGPYFIRELTSRTLHD</sequence>
<organism evidence="2 3">
    <name type="scientific">Vitis vinifera</name>
    <name type="common">Grape</name>
    <dbReference type="NCBI Taxonomy" id="29760"/>
    <lineage>
        <taxon>Eukaryota</taxon>
        <taxon>Viridiplantae</taxon>
        <taxon>Streptophyta</taxon>
        <taxon>Embryophyta</taxon>
        <taxon>Tracheophyta</taxon>
        <taxon>Spermatophyta</taxon>
        <taxon>Magnoliopsida</taxon>
        <taxon>eudicotyledons</taxon>
        <taxon>Gunneridae</taxon>
        <taxon>Pentapetalae</taxon>
        <taxon>rosids</taxon>
        <taxon>Vitales</taxon>
        <taxon>Vitaceae</taxon>
        <taxon>Viteae</taxon>
        <taxon>Vitis</taxon>
    </lineage>
</organism>
<dbReference type="EMBL" id="QGNW01000158">
    <property type="protein sequence ID" value="RVW90100.1"/>
    <property type="molecule type" value="Genomic_DNA"/>
</dbReference>
<dbReference type="CDD" id="cd01647">
    <property type="entry name" value="RT_LTR"/>
    <property type="match status" value="1"/>
</dbReference>
<dbReference type="InterPro" id="IPR043128">
    <property type="entry name" value="Rev_trsase/Diguanyl_cyclase"/>
</dbReference>
<accession>A0A438I0D9</accession>
<dbReference type="AlphaFoldDB" id="A0A438I0D9"/>
<reference evidence="2 3" key="1">
    <citation type="journal article" date="2018" name="PLoS Genet.">
        <title>Population sequencing reveals clonal diversity and ancestral inbreeding in the grapevine cultivar Chardonnay.</title>
        <authorList>
            <person name="Roach M.J."/>
            <person name="Johnson D.L."/>
            <person name="Bohlmann J."/>
            <person name="van Vuuren H.J."/>
            <person name="Jones S.J."/>
            <person name="Pretorius I.S."/>
            <person name="Schmidt S.A."/>
            <person name="Borneman A.R."/>
        </authorList>
    </citation>
    <scope>NUCLEOTIDE SEQUENCE [LARGE SCALE GENOMIC DNA]</scope>
    <source>
        <strain evidence="3">cv. Chardonnay</strain>
        <tissue evidence="2">Leaf</tissue>
    </source>
</reference>
<comment type="caution">
    <text evidence="2">The sequence shown here is derived from an EMBL/GenBank/DDBJ whole genome shotgun (WGS) entry which is preliminary data.</text>
</comment>
<dbReference type="InterPro" id="IPR043502">
    <property type="entry name" value="DNA/RNA_pol_sf"/>
</dbReference>
<dbReference type="InterPro" id="IPR053134">
    <property type="entry name" value="RNA-dir_DNA_polymerase"/>
</dbReference>
<dbReference type="Gene3D" id="3.10.10.10">
    <property type="entry name" value="HIV Type 1 Reverse Transcriptase, subunit A, domain 1"/>
    <property type="match status" value="1"/>
</dbReference>
<dbReference type="SUPFAM" id="SSF56672">
    <property type="entry name" value="DNA/RNA polymerases"/>
    <property type="match status" value="1"/>
</dbReference>
<gene>
    <name evidence="2" type="primary">TY3B-I_87</name>
    <name evidence="2" type="ORF">CK203_035964</name>
</gene>
<dbReference type="InterPro" id="IPR000477">
    <property type="entry name" value="RT_dom"/>
</dbReference>